<evidence type="ECO:0000313" key="2">
    <source>
        <dbReference type="Proteomes" id="UP000031668"/>
    </source>
</evidence>
<comment type="caution">
    <text evidence="1">The sequence shown here is derived from an EMBL/GenBank/DDBJ whole genome shotgun (WGS) entry which is preliminary data.</text>
</comment>
<reference evidence="1 2" key="1">
    <citation type="journal article" date="2014" name="Genome Biol. Evol.">
        <title>The genome of the myxosporean Thelohanellus kitauei shows adaptations to nutrient acquisition within its fish host.</title>
        <authorList>
            <person name="Yang Y."/>
            <person name="Xiong J."/>
            <person name="Zhou Z."/>
            <person name="Huo F."/>
            <person name="Miao W."/>
            <person name="Ran C."/>
            <person name="Liu Y."/>
            <person name="Zhang J."/>
            <person name="Feng J."/>
            <person name="Wang M."/>
            <person name="Wang M."/>
            <person name="Wang L."/>
            <person name="Yao B."/>
        </authorList>
    </citation>
    <scope>NUCLEOTIDE SEQUENCE [LARGE SCALE GENOMIC DNA]</scope>
    <source>
        <strain evidence="1">Wuqing</strain>
    </source>
</reference>
<gene>
    <name evidence="1" type="ORF">RF11_00698</name>
</gene>
<dbReference type="EMBL" id="JWZT01000332">
    <property type="protein sequence ID" value="KII74620.1"/>
    <property type="molecule type" value="Genomic_DNA"/>
</dbReference>
<sequence>MYQKLNEEDTESYDLESPMEAYLRLKDPRSETKGIWRTPITATSANSKRLKKRKLRKNSVSRYSGMFPYSECEESLLKSENDVDFESMTSFRMIYESQNSNSPSPHYFIGNDKYVLQTYNGQRQDYQRQLADQKLKHLDNSPFFIQGPTELSSRLPRPT</sequence>
<dbReference type="AlphaFoldDB" id="A0A0C2NEA4"/>
<dbReference type="Proteomes" id="UP000031668">
    <property type="component" value="Unassembled WGS sequence"/>
</dbReference>
<organism evidence="1 2">
    <name type="scientific">Thelohanellus kitauei</name>
    <name type="common">Myxosporean</name>
    <dbReference type="NCBI Taxonomy" id="669202"/>
    <lineage>
        <taxon>Eukaryota</taxon>
        <taxon>Metazoa</taxon>
        <taxon>Cnidaria</taxon>
        <taxon>Myxozoa</taxon>
        <taxon>Myxosporea</taxon>
        <taxon>Bivalvulida</taxon>
        <taxon>Platysporina</taxon>
        <taxon>Myxobolidae</taxon>
        <taxon>Thelohanellus</taxon>
    </lineage>
</organism>
<accession>A0A0C2NEA4</accession>
<protein>
    <submittedName>
        <fullName evidence="1">Uncharacterized protein</fullName>
    </submittedName>
</protein>
<evidence type="ECO:0000313" key="1">
    <source>
        <dbReference type="EMBL" id="KII74620.1"/>
    </source>
</evidence>
<keyword evidence="2" id="KW-1185">Reference proteome</keyword>
<name>A0A0C2NEA4_THEKT</name>
<proteinExistence type="predicted"/>